<dbReference type="SUPFAM" id="SSF46785">
    <property type="entry name" value="Winged helix' DNA-binding domain"/>
    <property type="match status" value="1"/>
</dbReference>
<dbReference type="PANTHER" id="PTHR34293:SF1">
    <property type="entry name" value="HTH-TYPE TRANSCRIPTIONAL REGULATOR TRMBL2"/>
    <property type="match status" value="1"/>
</dbReference>
<dbReference type="Pfam" id="PF01978">
    <property type="entry name" value="TrmB"/>
    <property type="match status" value="1"/>
</dbReference>
<dbReference type="CDD" id="cd09124">
    <property type="entry name" value="PLDc_like_TrmB_middle"/>
    <property type="match status" value="1"/>
</dbReference>
<protein>
    <recommendedName>
        <fullName evidence="6">TrmB family transcriptional regulator</fullName>
    </recommendedName>
</protein>
<evidence type="ECO:0000313" key="5">
    <source>
        <dbReference type="Proteomes" id="UP000067434"/>
    </source>
</evidence>
<gene>
    <name evidence="4" type="ORF">MA03_01125</name>
</gene>
<name>A0A0F7CKS4_9CREN</name>
<dbReference type="PATRIC" id="fig|1550241.5.peg.229"/>
<keyword evidence="5" id="KW-1185">Reference proteome</keyword>
<dbReference type="InterPro" id="IPR036388">
    <property type="entry name" value="WH-like_DNA-bd_sf"/>
</dbReference>
<dbReference type="InterPro" id="IPR051797">
    <property type="entry name" value="TrmB-like"/>
</dbReference>
<sequence>MGEGSLGDLSVGSPRENAIQLLRMLGLTGLEAELYLILLEKGPLSAPEISDYLVRHRPQIHVALTRLSSKGYIEELGGRPKKYRAVDPQLLTSMFMREFNALTTKALEYMKSISKPSFEEKFGVWIIREPEVAKSRISQMLDEAKIDALVMGDIKFIHLLSDKIEAAIKRGVSVYVLSYALGERGAKFIVEDMPFLKKLRVAISGDIVVVVDSSLGGVLKARPTLPLKHGFLLEERTLVDYLSHDYVNRWVSSKVVVDDKFNFPLRFTFHRMALYETRKLLLENKKLRLISEGYEVDTGAKVKVEGRIVDAVLDLPAGYAHFKVDTGTSIIRVGGLDAIAEEVAGEYFEIHEETG</sequence>
<evidence type="ECO:0000256" key="1">
    <source>
        <dbReference type="ARBA" id="ARBA00007287"/>
    </source>
</evidence>
<evidence type="ECO:0008006" key="6">
    <source>
        <dbReference type="Google" id="ProtNLM"/>
    </source>
</evidence>
<dbReference type="InterPro" id="IPR036390">
    <property type="entry name" value="WH_DNA-bd_sf"/>
</dbReference>
<dbReference type="InterPro" id="IPR021586">
    <property type="entry name" value="Tscrpt_reg_TrmB_C"/>
</dbReference>
<organism evidence="4 5">
    <name type="scientific">Infirmifilum uzonense</name>
    <dbReference type="NCBI Taxonomy" id="1550241"/>
    <lineage>
        <taxon>Archaea</taxon>
        <taxon>Thermoproteota</taxon>
        <taxon>Thermoprotei</taxon>
        <taxon>Thermofilales</taxon>
        <taxon>Thermofilaceae</taxon>
        <taxon>Infirmifilum</taxon>
    </lineage>
</organism>
<dbReference type="SUPFAM" id="SSF159071">
    <property type="entry name" value="TrmB C-terminal domain-like"/>
    <property type="match status" value="1"/>
</dbReference>
<proteinExistence type="inferred from homology"/>
<dbReference type="OrthoDB" id="30795at2157"/>
<feature type="domain" description="Transcription regulator TrmB N-terminal" evidence="2">
    <location>
        <begin position="22"/>
        <end position="88"/>
    </location>
</feature>
<feature type="domain" description="Transcription regulator TrmB C-terminal" evidence="3">
    <location>
        <begin position="124"/>
        <end position="352"/>
    </location>
</feature>
<dbReference type="Pfam" id="PF11495">
    <property type="entry name" value="Regulator_TrmB"/>
    <property type="match status" value="1"/>
</dbReference>
<dbReference type="STRING" id="1550241.MA03_01125"/>
<accession>A0A0F7CKS4</accession>
<dbReference type="PANTHER" id="PTHR34293">
    <property type="entry name" value="HTH-TYPE TRANSCRIPTIONAL REGULATOR TRMBL2"/>
    <property type="match status" value="1"/>
</dbReference>
<dbReference type="EMBL" id="CP009961">
    <property type="protein sequence ID" value="AKG38166.1"/>
    <property type="molecule type" value="Genomic_DNA"/>
</dbReference>
<evidence type="ECO:0000313" key="4">
    <source>
        <dbReference type="EMBL" id="AKG38166.1"/>
    </source>
</evidence>
<dbReference type="AlphaFoldDB" id="A0A0F7CKS4"/>
<dbReference type="HOGENOM" id="CLU_062979_1_0_2"/>
<evidence type="ECO:0000259" key="3">
    <source>
        <dbReference type="Pfam" id="PF11495"/>
    </source>
</evidence>
<dbReference type="KEGG" id="thf:MA03_01125"/>
<dbReference type="Proteomes" id="UP000067434">
    <property type="component" value="Chromosome"/>
</dbReference>
<evidence type="ECO:0000259" key="2">
    <source>
        <dbReference type="Pfam" id="PF01978"/>
    </source>
</evidence>
<reference evidence="4 5" key="1">
    <citation type="journal article" date="2015" name="Stand. Genomic Sci.">
        <title>Complete genome sequence of and proposal of Thermofilum uzonense sp. nov. a novel hyperthermophilic crenarchaeon and emended description of the genus Thermofilum.</title>
        <authorList>
            <person name="Toshchakov S.V."/>
            <person name="Korzhenkov A.A."/>
            <person name="Samarov N.I."/>
            <person name="Mazunin I.O."/>
            <person name="Mozhey O.I."/>
            <person name="Shmyr I.S."/>
            <person name="Derbikova K.S."/>
            <person name="Taranov E.A."/>
            <person name="Dominova I.N."/>
            <person name="Bonch-Osmolovskaya E.A."/>
            <person name="Patrushev M.V."/>
            <person name="Podosokorskaya O.A."/>
            <person name="Kublanov I.V."/>
        </authorList>
    </citation>
    <scope>NUCLEOTIDE SEQUENCE [LARGE SCALE GENOMIC DNA]</scope>
    <source>
        <strain evidence="4 5">1807-2</strain>
    </source>
</reference>
<dbReference type="InterPro" id="IPR002831">
    <property type="entry name" value="Tscrpt_reg_TrmB_N"/>
</dbReference>
<dbReference type="Gene3D" id="2.30.30.690">
    <property type="match status" value="1"/>
</dbReference>
<comment type="similarity">
    <text evidence="1">Belongs to the transcriptional regulator TrmB family.</text>
</comment>
<dbReference type="Gene3D" id="1.10.10.10">
    <property type="entry name" value="Winged helix-like DNA-binding domain superfamily/Winged helix DNA-binding domain"/>
    <property type="match status" value="1"/>
</dbReference>